<sequence>MSGSTTDPETHLVRVDTDRPPLWLVRSDDDGDRPTASRRDGWRDSIIVDDADRAGRISVADSVDRDAVESFFAATEFDAEAVYVEMGEVRACFRLDLCHLGWSSTGISTDYTRESRPYTDHCEADAWVIEARLIRIPDPLDADEVTSYSSSIGTGVCDRQHAASEGGDRTEPSPTDGSPTRTETPPTGSGGEQ</sequence>
<dbReference type="EMBL" id="FOXI01000010">
    <property type="protein sequence ID" value="SFP85005.1"/>
    <property type="molecule type" value="Genomic_DNA"/>
</dbReference>
<reference evidence="3" key="1">
    <citation type="submission" date="2016-10" db="EMBL/GenBank/DDBJ databases">
        <authorList>
            <person name="Varghese N."/>
            <person name="Submissions S."/>
        </authorList>
    </citation>
    <scope>NUCLEOTIDE SEQUENCE [LARGE SCALE GENOMIC DNA]</scope>
    <source>
        <strain evidence="3">CGMCC 1.10329</strain>
    </source>
</reference>
<dbReference type="Proteomes" id="UP000183769">
    <property type="component" value="Unassembled WGS sequence"/>
</dbReference>
<proteinExistence type="predicted"/>
<name>A0A1I5TPN2_9EURY</name>
<organism evidence="2 3">
    <name type="scientific">Halolamina pelagica</name>
    <dbReference type="NCBI Taxonomy" id="699431"/>
    <lineage>
        <taxon>Archaea</taxon>
        <taxon>Methanobacteriati</taxon>
        <taxon>Methanobacteriota</taxon>
        <taxon>Stenosarchaea group</taxon>
        <taxon>Halobacteria</taxon>
        <taxon>Halobacteriales</taxon>
        <taxon>Haloferacaceae</taxon>
    </lineage>
</organism>
<gene>
    <name evidence="2" type="ORF">SAMN05216277_11041</name>
</gene>
<protein>
    <submittedName>
        <fullName evidence="2">Uncharacterized protein</fullName>
    </submittedName>
</protein>
<feature type="compositionally biased region" description="Polar residues" evidence="1">
    <location>
        <begin position="172"/>
        <end position="187"/>
    </location>
</feature>
<keyword evidence="3" id="KW-1185">Reference proteome</keyword>
<dbReference type="AlphaFoldDB" id="A0A1I5TPN2"/>
<evidence type="ECO:0000313" key="3">
    <source>
        <dbReference type="Proteomes" id="UP000183769"/>
    </source>
</evidence>
<evidence type="ECO:0000256" key="1">
    <source>
        <dbReference type="SAM" id="MobiDB-lite"/>
    </source>
</evidence>
<accession>A0A1I5TPN2</accession>
<feature type="compositionally biased region" description="Basic and acidic residues" evidence="1">
    <location>
        <begin position="158"/>
        <end position="171"/>
    </location>
</feature>
<evidence type="ECO:0000313" key="2">
    <source>
        <dbReference type="EMBL" id="SFP85005.1"/>
    </source>
</evidence>
<feature type="region of interest" description="Disordered" evidence="1">
    <location>
        <begin position="147"/>
        <end position="193"/>
    </location>
</feature>